<keyword evidence="3" id="KW-0547">Nucleotide-binding</keyword>
<dbReference type="SMART" id="SM00382">
    <property type="entry name" value="AAA"/>
    <property type="match status" value="1"/>
</dbReference>
<dbReference type="GO" id="GO:0016887">
    <property type="term" value="F:ATP hydrolysis activity"/>
    <property type="evidence" value="ECO:0007669"/>
    <property type="project" value="InterPro"/>
</dbReference>
<accession>A0AB39VFX4</accession>
<keyword evidence="5 7" id="KW-1133">Transmembrane helix</keyword>
<dbReference type="RefSeq" id="WP_369711068.1">
    <property type="nucleotide sequence ID" value="NZ_CP165644.1"/>
</dbReference>
<evidence type="ECO:0000256" key="3">
    <source>
        <dbReference type="ARBA" id="ARBA00022741"/>
    </source>
</evidence>
<protein>
    <submittedName>
        <fullName evidence="10">ABC transporter ATP-binding protein</fullName>
    </submittedName>
</protein>
<dbReference type="CDD" id="cd03251">
    <property type="entry name" value="ABCC_MsbA"/>
    <property type="match status" value="1"/>
</dbReference>
<evidence type="ECO:0000313" key="10">
    <source>
        <dbReference type="EMBL" id="XDU66806.1"/>
    </source>
</evidence>
<dbReference type="PROSITE" id="PS00211">
    <property type="entry name" value="ABC_TRANSPORTER_1"/>
    <property type="match status" value="1"/>
</dbReference>
<evidence type="ECO:0000256" key="6">
    <source>
        <dbReference type="ARBA" id="ARBA00023136"/>
    </source>
</evidence>
<dbReference type="PROSITE" id="PS50929">
    <property type="entry name" value="ABC_TM1F"/>
    <property type="match status" value="1"/>
</dbReference>
<name>A0AB39VFX4_9FUSO</name>
<dbReference type="GO" id="GO:0005524">
    <property type="term" value="F:ATP binding"/>
    <property type="evidence" value="ECO:0007669"/>
    <property type="project" value="UniProtKB-KW"/>
</dbReference>
<dbReference type="InterPro" id="IPR017871">
    <property type="entry name" value="ABC_transporter-like_CS"/>
</dbReference>
<dbReference type="InterPro" id="IPR036640">
    <property type="entry name" value="ABC1_TM_sf"/>
</dbReference>
<dbReference type="InterPro" id="IPR011527">
    <property type="entry name" value="ABC1_TM_dom"/>
</dbReference>
<evidence type="ECO:0000256" key="4">
    <source>
        <dbReference type="ARBA" id="ARBA00022840"/>
    </source>
</evidence>
<feature type="transmembrane region" description="Helical" evidence="7">
    <location>
        <begin position="26"/>
        <end position="51"/>
    </location>
</feature>
<feature type="domain" description="ABC transmembrane type-1" evidence="9">
    <location>
        <begin position="27"/>
        <end position="307"/>
    </location>
</feature>
<dbReference type="EMBL" id="CP165644">
    <property type="protein sequence ID" value="XDU66806.1"/>
    <property type="molecule type" value="Genomic_DNA"/>
</dbReference>
<dbReference type="Pfam" id="PF00664">
    <property type="entry name" value="ABC_membrane"/>
    <property type="match status" value="1"/>
</dbReference>
<dbReference type="FunFam" id="3.40.50.300:FF:000218">
    <property type="entry name" value="Multidrug ABC transporter ATP-binding protein"/>
    <property type="match status" value="1"/>
</dbReference>
<feature type="transmembrane region" description="Helical" evidence="7">
    <location>
        <begin position="63"/>
        <end position="83"/>
    </location>
</feature>
<feature type="domain" description="ABC transporter" evidence="8">
    <location>
        <begin position="343"/>
        <end position="578"/>
    </location>
</feature>
<proteinExistence type="predicted"/>
<organism evidence="10">
    <name type="scientific">Leptotrichia rugosa</name>
    <dbReference type="NCBI Taxonomy" id="3239302"/>
    <lineage>
        <taxon>Bacteria</taxon>
        <taxon>Fusobacteriati</taxon>
        <taxon>Fusobacteriota</taxon>
        <taxon>Fusobacteriia</taxon>
        <taxon>Fusobacteriales</taxon>
        <taxon>Leptotrichiaceae</taxon>
        <taxon>Leptotrichia</taxon>
    </lineage>
</organism>
<dbReference type="InterPro" id="IPR039421">
    <property type="entry name" value="Type_1_exporter"/>
</dbReference>
<sequence>MKVIESENYNSIKKLRKYMKRYSIPIFLNILLAIISSAVSSAPLALIKRLFDKGIIESNEKDILYAAGSMILLAIIGAVLVYWNTVFSALISASIYKNIVDDIYIKIQKLDMEYFSSAKIGELMTKVVTDPNNINSVIKETFNMIPEIFKVVICFGLALSIDWKLTLGILIVAPVLITVVKKYSKKLKRSGKKRQEAMGVINSKLQESLSGIRVIKAFAMEQEEIRDFRIKNTKLKRIAIQTAKYNARSSAVSEALNYIMIAGLLLAGGYRVLRGHDFTPGDFVAIMGAISSMYAPIRRAITRFNEISVDIPSVGRVFEILEEEPKIIDNENKILFQYFSDNITFENVDFKYKDSEERILKNINLTVKKGETVAFVGNSGGGKSTLVNLIPRFFDVSSGVIKIDGVDIKDYDVKSLRKNIGIVPQETFLFSGTILQNIKYGKRDATFDEIKEAAKKANAHDFIENLEEGYNTEIGERGVKLSGGQKQRIAIARAILENPQILILDEATSALDNESEKLVQDALEKLMENKTTFVIAHRLTTIENSDKIVVLQQGEIKEIGTHTELLEKNGLYRSLYNKNFDFSKKK</sequence>
<dbReference type="InterPro" id="IPR003593">
    <property type="entry name" value="AAA+_ATPase"/>
</dbReference>
<dbReference type="PANTHER" id="PTHR43394:SF1">
    <property type="entry name" value="ATP-BINDING CASSETTE SUB-FAMILY B MEMBER 10, MITOCHONDRIAL"/>
    <property type="match status" value="1"/>
</dbReference>
<evidence type="ECO:0000256" key="5">
    <source>
        <dbReference type="ARBA" id="ARBA00022989"/>
    </source>
</evidence>
<reference evidence="10" key="1">
    <citation type="submission" date="2024-07" db="EMBL/GenBank/DDBJ databases">
        <authorList>
            <person name="Li X.-J."/>
            <person name="Wang X."/>
        </authorList>
    </citation>
    <scope>NUCLEOTIDE SEQUENCE</scope>
    <source>
        <strain evidence="10">HSP-334</strain>
    </source>
</reference>
<evidence type="ECO:0000256" key="1">
    <source>
        <dbReference type="ARBA" id="ARBA00004651"/>
    </source>
</evidence>
<dbReference type="Gene3D" id="1.20.1560.10">
    <property type="entry name" value="ABC transporter type 1, transmembrane domain"/>
    <property type="match status" value="1"/>
</dbReference>
<dbReference type="SUPFAM" id="SSF90123">
    <property type="entry name" value="ABC transporter transmembrane region"/>
    <property type="match status" value="1"/>
</dbReference>
<dbReference type="PANTHER" id="PTHR43394">
    <property type="entry name" value="ATP-DEPENDENT PERMEASE MDL1, MITOCHONDRIAL"/>
    <property type="match status" value="1"/>
</dbReference>
<evidence type="ECO:0000256" key="7">
    <source>
        <dbReference type="SAM" id="Phobius"/>
    </source>
</evidence>
<dbReference type="GO" id="GO:0005886">
    <property type="term" value="C:plasma membrane"/>
    <property type="evidence" value="ECO:0007669"/>
    <property type="project" value="UniProtKB-SubCell"/>
</dbReference>
<dbReference type="AlphaFoldDB" id="A0AB39VFX4"/>
<comment type="subcellular location">
    <subcellularLocation>
        <location evidence="1">Cell membrane</location>
        <topology evidence="1">Multi-pass membrane protein</topology>
    </subcellularLocation>
</comment>
<dbReference type="InterPro" id="IPR003439">
    <property type="entry name" value="ABC_transporter-like_ATP-bd"/>
</dbReference>
<keyword evidence="4 10" id="KW-0067">ATP-binding</keyword>
<evidence type="ECO:0000259" key="9">
    <source>
        <dbReference type="PROSITE" id="PS50929"/>
    </source>
</evidence>
<keyword evidence="2 7" id="KW-0812">Transmembrane</keyword>
<dbReference type="Pfam" id="PF00005">
    <property type="entry name" value="ABC_tran"/>
    <property type="match status" value="1"/>
</dbReference>
<evidence type="ECO:0000256" key="2">
    <source>
        <dbReference type="ARBA" id="ARBA00022692"/>
    </source>
</evidence>
<dbReference type="KEGG" id="lrug:AB8B22_10655"/>
<keyword evidence="6 7" id="KW-0472">Membrane</keyword>
<gene>
    <name evidence="10" type="ORF">AB8B22_10655</name>
</gene>
<evidence type="ECO:0000259" key="8">
    <source>
        <dbReference type="PROSITE" id="PS50893"/>
    </source>
</evidence>
<dbReference type="InterPro" id="IPR027417">
    <property type="entry name" value="P-loop_NTPase"/>
</dbReference>
<dbReference type="Gene3D" id="3.40.50.300">
    <property type="entry name" value="P-loop containing nucleotide triphosphate hydrolases"/>
    <property type="match status" value="1"/>
</dbReference>
<dbReference type="GO" id="GO:0015421">
    <property type="term" value="F:ABC-type oligopeptide transporter activity"/>
    <property type="evidence" value="ECO:0007669"/>
    <property type="project" value="TreeGrafter"/>
</dbReference>
<dbReference type="SUPFAM" id="SSF52540">
    <property type="entry name" value="P-loop containing nucleoside triphosphate hydrolases"/>
    <property type="match status" value="1"/>
</dbReference>
<dbReference type="CDD" id="cd18552">
    <property type="entry name" value="ABC_6TM_MsbA_like"/>
    <property type="match status" value="1"/>
</dbReference>
<dbReference type="PROSITE" id="PS50893">
    <property type="entry name" value="ABC_TRANSPORTER_2"/>
    <property type="match status" value="1"/>
</dbReference>